<keyword evidence="1" id="KW-0732">Signal</keyword>
<dbReference type="NCBIfam" id="TIGR00752">
    <property type="entry name" value="slp"/>
    <property type="match status" value="1"/>
</dbReference>
<comment type="caution">
    <text evidence="2">The sequence shown here is derived from an EMBL/GenBank/DDBJ whole genome shotgun (WGS) entry which is preliminary data.</text>
</comment>
<dbReference type="EMBL" id="NRRV01000012">
    <property type="protein sequence ID" value="MBK1630500.1"/>
    <property type="molecule type" value="Genomic_DNA"/>
</dbReference>
<name>A0ABS1CF24_9GAMM</name>
<feature type="chain" id="PRO_5045166080" description="Slp/YeaY family lipoprotein" evidence="1">
    <location>
        <begin position="20"/>
        <end position="183"/>
    </location>
</feature>
<evidence type="ECO:0000313" key="2">
    <source>
        <dbReference type="EMBL" id="MBK1630500.1"/>
    </source>
</evidence>
<protein>
    <recommendedName>
        <fullName evidence="4">Slp/YeaY family lipoprotein</fullName>
    </recommendedName>
</protein>
<dbReference type="Pfam" id="PF03843">
    <property type="entry name" value="Slp"/>
    <property type="match status" value="1"/>
</dbReference>
<proteinExistence type="predicted"/>
<dbReference type="PANTHER" id="PTHR37530:SF1">
    <property type="entry name" value="OUTER MEMBRANE PROTEIN SLP"/>
    <property type="match status" value="1"/>
</dbReference>
<dbReference type="PIRSF" id="PIRSF004982">
    <property type="entry name" value="SlP"/>
    <property type="match status" value="1"/>
</dbReference>
<evidence type="ECO:0008006" key="4">
    <source>
        <dbReference type="Google" id="ProtNLM"/>
    </source>
</evidence>
<reference evidence="2 3" key="1">
    <citation type="journal article" date="2020" name="Microorganisms">
        <title>Osmotic Adaptation and Compatible Solute Biosynthesis of Phototrophic Bacteria as Revealed from Genome Analyses.</title>
        <authorList>
            <person name="Imhoff J.F."/>
            <person name="Rahn T."/>
            <person name="Kunzel S."/>
            <person name="Keller A."/>
            <person name="Neulinger S.C."/>
        </authorList>
    </citation>
    <scope>NUCLEOTIDE SEQUENCE [LARGE SCALE GENOMIC DNA]</scope>
    <source>
        <strain evidence="2 3">DSM 6210</strain>
    </source>
</reference>
<feature type="signal peptide" evidence="1">
    <location>
        <begin position="1"/>
        <end position="19"/>
    </location>
</feature>
<organism evidence="2 3">
    <name type="scientific">Thiohalocapsa halophila</name>
    <dbReference type="NCBI Taxonomy" id="69359"/>
    <lineage>
        <taxon>Bacteria</taxon>
        <taxon>Pseudomonadati</taxon>
        <taxon>Pseudomonadota</taxon>
        <taxon>Gammaproteobacteria</taxon>
        <taxon>Chromatiales</taxon>
        <taxon>Chromatiaceae</taxon>
        <taxon>Thiohalocapsa</taxon>
    </lineage>
</organism>
<dbReference type="InterPro" id="IPR004658">
    <property type="entry name" value="OMP_Slp"/>
</dbReference>
<evidence type="ECO:0000313" key="3">
    <source>
        <dbReference type="Proteomes" id="UP000748752"/>
    </source>
</evidence>
<gene>
    <name evidence="2" type="ORF">CKO31_07025</name>
</gene>
<keyword evidence="3" id="KW-1185">Reference proteome</keyword>
<dbReference type="PANTHER" id="PTHR37530">
    <property type="entry name" value="OUTER MEMBRANE PROTEIN SLP"/>
    <property type="match status" value="1"/>
</dbReference>
<evidence type="ECO:0000256" key="1">
    <source>
        <dbReference type="SAM" id="SignalP"/>
    </source>
</evidence>
<sequence length="183" mass="20182">MPAIILALLLTGCAAQMPAQLRTTVAELTVAAAQEAPAQHTGARVRWGGSILAVRNAADRTDIEVLAQPLDAAGRPQPDAPTAADAYGRFIARFAGFLDPAQYPQGRLLTVTGTLTGVETRNVGDYPYRYPVVAATAKHLWPEPTAPTDWPWYPDPWLGPPWPGFGPYPWYRDPWYSPWYRPW</sequence>
<dbReference type="Proteomes" id="UP000748752">
    <property type="component" value="Unassembled WGS sequence"/>
</dbReference>
<accession>A0ABS1CF24</accession>